<protein>
    <submittedName>
        <fullName evidence="2">Uncharacterized protein</fullName>
    </submittedName>
</protein>
<feature type="compositionally biased region" description="Low complexity" evidence="1">
    <location>
        <begin position="203"/>
        <end position="214"/>
    </location>
</feature>
<feature type="compositionally biased region" description="Basic residues" evidence="1">
    <location>
        <begin position="237"/>
        <end position="247"/>
    </location>
</feature>
<dbReference type="Proteomes" id="UP000712600">
    <property type="component" value="Unassembled WGS sequence"/>
</dbReference>
<evidence type="ECO:0000256" key="1">
    <source>
        <dbReference type="SAM" id="MobiDB-lite"/>
    </source>
</evidence>
<evidence type="ECO:0000313" key="2">
    <source>
        <dbReference type="EMBL" id="KAF3487707.1"/>
    </source>
</evidence>
<feature type="compositionally biased region" description="Low complexity" evidence="1">
    <location>
        <begin position="71"/>
        <end position="97"/>
    </location>
</feature>
<evidence type="ECO:0000313" key="3">
    <source>
        <dbReference type="Proteomes" id="UP000712600"/>
    </source>
</evidence>
<accession>A0A8S9N2R2</accession>
<feature type="region of interest" description="Disordered" evidence="1">
    <location>
        <begin position="364"/>
        <end position="383"/>
    </location>
</feature>
<gene>
    <name evidence="2" type="ORF">F2Q69_00056091</name>
</gene>
<feature type="region of interest" description="Disordered" evidence="1">
    <location>
        <begin position="194"/>
        <end position="270"/>
    </location>
</feature>
<feature type="compositionally biased region" description="Basic and acidic residues" evidence="1">
    <location>
        <begin position="215"/>
        <end position="230"/>
    </location>
</feature>
<dbReference type="InterPro" id="IPR008507">
    <property type="entry name" value="DUF789"/>
</dbReference>
<organism evidence="2 3">
    <name type="scientific">Brassica cretica</name>
    <name type="common">Mustard</name>
    <dbReference type="NCBI Taxonomy" id="69181"/>
    <lineage>
        <taxon>Eukaryota</taxon>
        <taxon>Viridiplantae</taxon>
        <taxon>Streptophyta</taxon>
        <taxon>Embryophyta</taxon>
        <taxon>Tracheophyta</taxon>
        <taxon>Spermatophyta</taxon>
        <taxon>Magnoliopsida</taxon>
        <taxon>eudicotyledons</taxon>
        <taxon>Gunneridae</taxon>
        <taxon>Pentapetalae</taxon>
        <taxon>rosids</taxon>
        <taxon>malvids</taxon>
        <taxon>Brassicales</taxon>
        <taxon>Brassicaceae</taxon>
        <taxon>Brassiceae</taxon>
        <taxon>Brassica</taxon>
    </lineage>
</organism>
<feature type="compositionally biased region" description="Polar residues" evidence="1">
    <location>
        <begin position="374"/>
        <end position="383"/>
    </location>
</feature>
<dbReference type="AlphaFoldDB" id="A0A8S9N2R2"/>
<dbReference type="Pfam" id="PF05623">
    <property type="entry name" value="DUF789"/>
    <property type="match status" value="1"/>
</dbReference>
<feature type="compositionally biased region" description="Basic and acidic residues" evidence="1">
    <location>
        <begin position="33"/>
        <end position="42"/>
    </location>
</feature>
<comment type="caution">
    <text evidence="2">The sequence shown here is derived from an EMBL/GenBank/DDBJ whole genome shotgun (WGS) entry which is preliminary data.</text>
</comment>
<feature type="compositionally biased region" description="Basic residues" evidence="1">
    <location>
        <begin position="60"/>
        <end position="70"/>
    </location>
</feature>
<sequence length="578" mass="64733">MSGSGGVSIARSAIRGENRFYNPPAMRRMQQQLREKQQREEEGGMLVAKELSSAAMPPPRLRKAQARSKSRAVVSRSEVSAGSSESSGSGRVESEGSNLDRFLEHTTPLVHPRLLPMWTIDFAINTMSGSGGVSIARSAIRGENRFYNPPAMRRMQQQLREKQQREEEAIDSATITMSSSGGVSIARTAIRGENRFYNPPPMRRMQQEAQLQQQLRERQQREGEVDKEPKATQPPPRTRKSHGKSKNRVVSTGSEVSLGSSESSGSGRVQREGSNLDLFLEHTTPLVPARFLPMRSRRELKTGESESNSYFVLEDLWESFAEWSAYGAGVPLHMDGSDSTVQYYVPYLSGIQLYVLDPSNKPRNIVEDNERSSHSNSGKTLQSEVDLSVSELNRVSLGDQPGETETSNPQERLLFEYLEYEPPFGREPLANKISDLASRFPELMTYKSCDLSPSSWVSVSWYPIYRIPVGATLQNLDACFLTFHSLSTPPPPLKAGALEPSVKLPLPTFGLASYKLKLSVWNQNRAQEWHKISSLQDAADKWLKCLQVNHPDYKFFTSNITQTRRFKSLAVSLPEDAL</sequence>
<dbReference type="PANTHER" id="PTHR31343">
    <property type="entry name" value="T15D22.8"/>
    <property type="match status" value="1"/>
</dbReference>
<feature type="compositionally biased region" description="Basic and acidic residues" evidence="1">
    <location>
        <begin position="364"/>
        <end position="373"/>
    </location>
</feature>
<feature type="compositionally biased region" description="Low complexity" evidence="1">
    <location>
        <begin position="249"/>
        <end position="268"/>
    </location>
</feature>
<reference evidence="2" key="1">
    <citation type="submission" date="2019-12" db="EMBL/GenBank/DDBJ databases">
        <title>Genome sequencing and annotation of Brassica cretica.</title>
        <authorList>
            <person name="Studholme D.J."/>
            <person name="Sarris P."/>
        </authorList>
    </citation>
    <scope>NUCLEOTIDE SEQUENCE</scope>
    <source>
        <strain evidence="2">PFS-109/04</strain>
        <tissue evidence="2">Leaf</tissue>
    </source>
</reference>
<feature type="region of interest" description="Disordered" evidence="1">
    <location>
        <begin position="1"/>
        <end position="98"/>
    </location>
</feature>
<dbReference type="PANTHER" id="PTHR31343:SF49">
    <property type="entry name" value="JMJC DOMAIN-CONTAINING PROTEIN"/>
    <property type="match status" value="1"/>
</dbReference>
<name>A0A8S9N2R2_BRACR</name>
<dbReference type="EMBL" id="QGKX02002183">
    <property type="protein sequence ID" value="KAF3487707.1"/>
    <property type="molecule type" value="Genomic_DNA"/>
</dbReference>
<proteinExistence type="predicted"/>